<dbReference type="Gene3D" id="3.90.180.10">
    <property type="entry name" value="Medium-chain alcohol dehydrogenases, catalytic domain"/>
    <property type="match status" value="1"/>
</dbReference>
<dbReference type="PANTHER" id="PTHR45033">
    <property type="match status" value="1"/>
</dbReference>
<dbReference type="OrthoDB" id="9930022at2759"/>
<accession>A0A8H7TIU9</accession>
<reference evidence="1" key="1">
    <citation type="submission" date="2021-02" db="EMBL/GenBank/DDBJ databases">
        <title>Genome sequence Cadophora malorum strain M34.</title>
        <authorList>
            <person name="Stefanovic E."/>
            <person name="Vu D."/>
            <person name="Scully C."/>
            <person name="Dijksterhuis J."/>
            <person name="Roader J."/>
            <person name="Houbraken J."/>
        </authorList>
    </citation>
    <scope>NUCLEOTIDE SEQUENCE</scope>
    <source>
        <strain evidence="1">M34</strain>
    </source>
</reference>
<name>A0A8H7TIU9_9HELO</name>
<dbReference type="Proteomes" id="UP000664132">
    <property type="component" value="Unassembled WGS sequence"/>
</dbReference>
<gene>
    <name evidence="1" type="ORF">IFR04_006394</name>
</gene>
<evidence type="ECO:0000313" key="1">
    <source>
        <dbReference type="EMBL" id="KAG4420474.1"/>
    </source>
</evidence>
<comment type="caution">
    <text evidence="1">The sequence shown here is derived from an EMBL/GenBank/DDBJ whole genome shotgun (WGS) entry which is preliminary data.</text>
</comment>
<dbReference type="AlphaFoldDB" id="A0A8H7TIU9"/>
<dbReference type="Gene3D" id="3.40.50.720">
    <property type="entry name" value="NAD(P)-binding Rossmann-like Domain"/>
    <property type="match status" value="1"/>
</dbReference>
<proteinExistence type="predicted"/>
<dbReference type="InterPro" id="IPR052711">
    <property type="entry name" value="Zinc_ADH-like"/>
</dbReference>
<dbReference type="EMBL" id="JAFJYH010000083">
    <property type="protein sequence ID" value="KAG4420474.1"/>
    <property type="molecule type" value="Genomic_DNA"/>
</dbReference>
<keyword evidence="2" id="KW-1185">Reference proteome</keyword>
<sequence>MSSAAIPKVTKAGTIEGQDDFESLKFRSDVPILALSNNKSIKVVKIESVISVIGFVKGLLKEQPGCLDVLRNLCTIRTLLVKIRTQFKDMNRTIEANSIKLVVDKKAFFFKEAKEAYQYIWDQKHFGKLTIKIE</sequence>
<dbReference type="PANTHER" id="PTHR45033:SF2">
    <property type="entry name" value="ZINC-TYPE ALCOHOL DEHYDROGENASE-LIKE PROTEIN C1773.06C"/>
    <property type="match status" value="1"/>
</dbReference>
<organism evidence="1 2">
    <name type="scientific">Cadophora malorum</name>
    <dbReference type="NCBI Taxonomy" id="108018"/>
    <lineage>
        <taxon>Eukaryota</taxon>
        <taxon>Fungi</taxon>
        <taxon>Dikarya</taxon>
        <taxon>Ascomycota</taxon>
        <taxon>Pezizomycotina</taxon>
        <taxon>Leotiomycetes</taxon>
        <taxon>Helotiales</taxon>
        <taxon>Ploettnerulaceae</taxon>
        <taxon>Cadophora</taxon>
    </lineage>
</organism>
<evidence type="ECO:0000313" key="2">
    <source>
        <dbReference type="Proteomes" id="UP000664132"/>
    </source>
</evidence>
<protein>
    <submittedName>
        <fullName evidence="1">Uncharacterized protein</fullName>
    </submittedName>
</protein>